<dbReference type="InterPro" id="IPR036390">
    <property type="entry name" value="WH_DNA-bd_sf"/>
</dbReference>
<dbReference type="Pfam" id="PF13545">
    <property type="entry name" value="HTH_Crp_2"/>
    <property type="match status" value="1"/>
</dbReference>
<dbReference type="SUPFAM" id="SSF46785">
    <property type="entry name" value="Winged helix' DNA-binding domain"/>
    <property type="match status" value="1"/>
</dbReference>
<keyword evidence="3" id="KW-0804">Transcription</keyword>
<proteinExistence type="predicted"/>
<sequence length="292" mass="31134">MQPFAFPAAAAEARSGLRAMACLPLAQPPATTVGTGGRRNAQGEADIALLRRAFDPAEPAEVSLDTLRTNSLVVRHPIGPLQLSSPAAPVPAWWLLRRGRIALGWQTEQDLFAEKRLIGPGEWLDVAGAMAAPAAWIEAAQCRTPVELLAVPVSALHQACAQDLALMQAVGRLLATRVRSLSDTLHDVVTADVPARLARWLLRRLEARGNDQPLRLVLTELKQSIAAQLGTTSETFSRALRKLSDAGIVQVEGYALTVLDVDALGCIAWPSVGSVSARQSFSARRRVGASPG</sequence>
<accession>A0ABM7YSP3</accession>
<dbReference type="InterPro" id="IPR036388">
    <property type="entry name" value="WH-like_DNA-bd_sf"/>
</dbReference>
<evidence type="ECO:0000256" key="3">
    <source>
        <dbReference type="ARBA" id="ARBA00023163"/>
    </source>
</evidence>
<gene>
    <name evidence="5" type="ORF">CATMQ487_46040</name>
</gene>
<dbReference type="InterPro" id="IPR014710">
    <property type="entry name" value="RmlC-like_jellyroll"/>
</dbReference>
<evidence type="ECO:0000259" key="4">
    <source>
        <dbReference type="PROSITE" id="PS51063"/>
    </source>
</evidence>
<evidence type="ECO:0000313" key="6">
    <source>
        <dbReference type="Proteomes" id="UP001057498"/>
    </source>
</evidence>
<dbReference type="RefSeq" id="WP_251970810.1">
    <property type="nucleotide sequence ID" value="NZ_AP025730.1"/>
</dbReference>
<dbReference type="SMART" id="SM00419">
    <property type="entry name" value="HTH_CRP"/>
    <property type="match status" value="1"/>
</dbReference>
<name>A0ABM7YSP3_9BURK</name>
<keyword evidence="2" id="KW-0238">DNA-binding</keyword>
<dbReference type="InterPro" id="IPR012318">
    <property type="entry name" value="HTH_CRP"/>
</dbReference>
<evidence type="ECO:0000256" key="1">
    <source>
        <dbReference type="ARBA" id="ARBA00023015"/>
    </source>
</evidence>
<evidence type="ECO:0000313" key="5">
    <source>
        <dbReference type="EMBL" id="BDI07634.1"/>
    </source>
</evidence>
<evidence type="ECO:0000256" key="2">
    <source>
        <dbReference type="ARBA" id="ARBA00023125"/>
    </source>
</evidence>
<feature type="domain" description="HTH crp-type" evidence="4">
    <location>
        <begin position="191"/>
        <end position="262"/>
    </location>
</feature>
<dbReference type="Gene3D" id="1.10.10.10">
    <property type="entry name" value="Winged helix-like DNA-binding domain superfamily/Winged helix DNA-binding domain"/>
    <property type="match status" value="1"/>
</dbReference>
<keyword evidence="1" id="KW-0805">Transcription regulation</keyword>
<keyword evidence="6" id="KW-1185">Reference proteome</keyword>
<dbReference type="SUPFAM" id="SSF51206">
    <property type="entry name" value="cAMP-binding domain-like"/>
    <property type="match status" value="1"/>
</dbReference>
<dbReference type="InterPro" id="IPR018490">
    <property type="entry name" value="cNMP-bd_dom_sf"/>
</dbReference>
<protein>
    <recommendedName>
        <fullName evidence="4">HTH crp-type domain-containing protein</fullName>
    </recommendedName>
</protein>
<reference evidence="5" key="1">
    <citation type="submission" date="2022-04" db="EMBL/GenBank/DDBJ databases">
        <title>Whole genome sequence of Sphaerotilus sp. FB-5.</title>
        <authorList>
            <person name="Takeda M."/>
            <person name="Narihara S."/>
            <person name="Akimoto M."/>
            <person name="Akimoto R."/>
            <person name="Nishiyashiki S."/>
            <person name="Murakami T."/>
        </authorList>
    </citation>
    <scope>NUCLEOTIDE SEQUENCE</scope>
    <source>
        <strain evidence="5">FB-5</strain>
    </source>
</reference>
<organism evidence="5 6">
    <name type="scientific">Sphaerotilus microaerophilus</name>
    <dbReference type="NCBI Taxonomy" id="2914710"/>
    <lineage>
        <taxon>Bacteria</taxon>
        <taxon>Pseudomonadati</taxon>
        <taxon>Pseudomonadota</taxon>
        <taxon>Betaproteobacteria</taxon>
        <taxon>Burkholderiales</taxon>
        <taxon>Sphaerotilaceae</taxon>
        <taxon>Sphaerotilus</taxon>
    </lineage>
</organism>
<dbReference type="Proteomes" id="UP001057498">
    <property type="component" value="Chromosome"/>
</dbReference>
<dbReference type="EMBL" id="AP025730">
    <property type="protein sequence ID" value="BDI07634.1"/>
    <property type="molecule type" value="Genomic_DNA"/>
</dbReference>
<dbReference type="PROSITE" id="PS51063">
    <property type="entry name" value="HTH_CRP_2"/>
    <property type="match status" value="1"/>
</dbReference>
<dbReference type="Gene3D" id="2.60.120.10">
    <property type="entry name" value="Jelly Rolls"/>
    <property type="match status" value="1"/>
</dbReference>